<evidence type="ECO:0000313" key="1">
    <source>
        <dbReference type="EMBL" id="GAK59906.1"/>
    </source>
</evidence>
<name>A0A081C5Q1_VECG1</name>
<dbReference type="Proteomes" id="UP000030661">
    <property type="component" value="Unassembled WGS sequence"/>
</dbReference>
<protein>
    <submittedName>
        <fullName evidence="1">Uncharacterized protein</fullName>
    </submittedName>
</protein>
<accession>A0A081C5Q1</accession>
<dbReference type="HOGENOM" id="CLU_2697077_0_0_0"/>
<reference evidence="1 2" key="1">
    <citation type="journal article" date="2015" name="PeerJ">
        <title>First genomic representation of candidate bacterial phylum KSB3 points to enhanced environmental sensing as a trigger of wastewater bulking.</title>
        <authorList>
            <person name="Sekiguchi Y."/>
            <person name="Ohashi A."/>
            <person name="Parks D.H."/>
            <person name="Yamauchi T."/>
            <person name="Tyson G.W."/>
            <person name="Hugenholtz P."/>
        </authorList>
    </citation>
    <scope>NUCLEOTIDE SEQUENCE [LARGE SCALE GENOMIC DNA]</scope>
</reference>
<evidence type="ECO:0000313" key="2">
    <source>
        <dbReference type="Proteomes" id="UP000030661"/>
    </source>
</evidence>
<keyword evidence="2" id="KW-1185">Reference proteome</keyword>
<dbReference type="AlphaFoldDB" id="A0A081C5Q1"/>
<gene>
    <name evidence="1" type="ORF">U27_06892</name>
</gene>
<organism evidence="1 2">
    <name type="scientific">Vecturithrix granuli</name>
    <dbReference type="NCBI Taxonomy" id="1499967"/>
    <lineage>
        <taxon>Bacteria</taxon>
        <taxon>Candidatus Moduliflexota</taxon>
        <taxon>Candidatus Vecturitrichia</taxon>
        <taxon>Candidatus Vecturitrichales</taxon>
        <taxon>Candidatus Vecturitrichaceae</taxon>
        <taxon>Candidatus Vecturithrix</taxon>
    </lineage>
</organism>
<sequence length="73" mass="8849">MPILRDDKERLMIPIDYAIAFPNIGRREFIEKKFDQLIPLDHILFKDKLIKSKFYQEYEKLLPKLNISHYALI</sequence>
<dbReference type="EMBL" id="DF820471">
    <property type="protein sequence ID" value="GAK59906.1"/>
    <property type="molecule type" value="Genomic_DNA"/>
</dbReference>
<proteinExistence type="predicted"/>